<evidence type="ECO:0000313" key="1">
    <source>
        <dbReference type="EMBL" id="GJT37556.1"/>
    </source>
</evidence>
<name>A0ABQ5DE68_9ASTR</name>
<comment type="caution">
    <text evidence="1">The sequence shown here is derived from an EMBL/GenBank/DDBJ whole genome shotgun (WGS) entry which is preliminary data.</text>
</comment>
<keyword evidence="2" id="KW-1185">Reference proteome</keyword>
<reference evidence="1" key="1">
    <citation type="journal article" date="2022" name="Int. J. Mol. Sci.">
        <title>Draft Genome of Tanacetum Coccineum: Genomic Comparison of Closely Related Tanacetum-Family Plants.</title>
        <authorList>
            <person name="Yamashiro T."/>
            <person name="Shiraishi A."/>
            <person name="Nakayama K."/>
            <person name="Satake H."/>
        </authorList>
    </citation>
    <scope>NUCLEOTIDE SEQUENCE</scope>
</reference>
<organism evidence="1 2">
    <name type="scientific">Tanacetum coccineum</name>
    <dbReference type="NCBI Taxonomy" id="301880"/>
    <lineage>
        <taxon>Eukaryota</taxon>
        <taxon>Viridiplantae</taxon>
        <taxon>Streptophyta</taxon>
        <taxon>Embryophyta</taxon>
        <taxon>Tracheophyta</taxon>
        <taxon>Spermatophyta</taxon>
        <taxon>Magnoliopsida</taxon>
        <taxon>eudicotyledons</taxon>
        <taxon>Gunneridae</taxon>
        <taxon>Pentapetalae</taxon>
        <taxon>asterids</taxon>
        <taxon>campanulids</taxon>
        <taxon>Asterales</taxon>
        <taxon>Asteraceae</taxon>
        <taxon>Asteroideae</taxon>
        <taxon>Anthemideae</taxon>
        <taxon>Anthemidinae</taxon>
        <taxon>Tanacetum</taxon>
    </lineage>
</organism>
<dbReference type="Proteomes" id="UP001151760">
    <property type="component" value="Unassembled WGS sequence"/>
</dbReference>
<sequence length="181" mass="20150">MQVPMLVSKPQVPLELGILNIKRANLHTLSDALQLKFNLDDVFRASFLTDNCSLDFWSLANSNAIATIAGEGSSSYANISKEHTKFTVLRLYMAHDAASPYFCLCYNNLETFVLSNTFTSRLRLIGKVQVGTAFVSKGDNEVPFEFKTEGGSLLDDELNRGVQTRKKGEVAMIFLFILKTL</sequence>
<reference evidence="1" key="2">
    <citation type="submission" date="2022-01" db="EMBL/GenBank/DDBJ databases">
        <authorList>
            <person name="Yamashiro T."/>
            <person name="Shiraishi A."/>
            <person name="Satake H."/>
            <person name="Nakayama K."/>
        </authorList>
    </citation>
    <scope>NUCLEOTIDE SEQUENCE</scope>
</reference>
<gene>
    <name evidence="1" type="ORF">Tco_0937421</name>
</gene>
<proteinExistence type="predicted"/>
<protein>
    <submittedName>
        <fullName evidence="1">Uncharacterized protein</fullName>
    </submittedName>
</protein>
<accession>A0ABQ5DE68</accession>
<dbReference type="EMBL" id="BQNB010015232">
    <property type="protein sequence ID" value="GJT37556.1"/>
    <property type="molecule type" value="Genomic_DNA"/>
</dbReference>
<evidence type="ECO:0000313" key="2">
    <source>
        <dbReference type="Proteomes" id="UP001151760"/>
    </source>
</evidence>